<reference evidence="2 3" key="1">
    <citation type="submission" date="2013-12" db="EMBL/GenBank/DDBJ databases">
        <title>Complete genome sequence of Rhizobium etli bv. mimosae IE4771.</title>
        <authorList>
            <person name="Bustos P."/>
            <person name="Santamaria R.I."/>
            <person name="Lozano L."/>
            <person name="Ormeno-Orrillo E."/>
            <person name="Rogel M.A."/>
            <person name="Romero D."/>
            <person name="Cevallos M.A."/>
            <person name="Martinez-Romero E."/>
            <person name="Gonzalez V."/>
        </authorList>
    </citation>
    <scope>NUCLEOTIDE SEQUENCE [LARGE SCALE GENOMIC DNA]</scope>
    <source>
        <strain evidence="2 3">IE4771</strain>
        <plasmid evidence="3">Plasmid pRetIE4771b</plasmid>
    </source>
</reference>
<proteinExistence type="predicted"/>
<keyword evidence="2" id="KW-0614">Plasmid</keyword>
<evidence type="ECO:0000313" key="3">
    <source>
        <dbReference type="Proteomes" id="UP000027180"/>
    </source>
</evidence>
<evidence type="ECO:0000313" key="2">
    <source>
        <dbReference type="EMBL" id="AIC30011.1"/>
    </source>
</evidence>
<organism evidence="2 3">
    <name type="scientific">Rhizobium etli bv. mimosae str. IE4771</name>
    <dbReference type="NCBI Taxonomy" id="1432050"/>
    <lineage>
        <taxon>Bacteria</taxon>
        <taxon>Pseudomonadati</taxon>
        <taxon>Pseudomonadota</taxon>
        <taxon>Alphaproteobacteria</taxon>
        <taxon>Hyphomicrobiales</taxon>
        <taxon>Rhizobiaceae</taxon>
        <taxon>Rhizobium/Agrobacterium group</taxon>
        <taxon>Rhizobium</taxon>
    </lineage>
</organism>
<protein>
    <recommendedName>
        <fullName evidence="1">DUF4145 domain-containing protein</fullName>
    </recommendedName>
</protein>
<dbReference type="KEGG" id="rei:IE4771_PB00283"/>
<name>A0A060IE98_RHIET</name>
<accession>A0A060IE98</accession>
<dbReference type="AlphaFoldDB" id="A0A060IE98"/>
<dbReference type="HOGENOM" id="CLU_688622_0_0_5"/>
<feature type="domain" description="DUF4145" evidence="1">
    <location>
        <begin position="281"/>
        <end position="367"/>
    </location>
</feature>
<sequence length="400" mass="44137">MDERTSGDFVICDCSRCGRYKMTGSALAMLPGRLESQDRFAARLSHAIRTEGYTSRPDDPPVVTSMNLDQLGGRKLPSIDAQILNLLNWIRRQVGDDEMETVQVEDRDALAGIVGAIDGGRVDDLLDLASEQGVVEFVPDDCFKITLAGWRLLRATEADPRRQPSSETPIVQRQTVKVDCNECGPARNADVRASYSISGVDADGASWADTWDILECCGCNSISARRAFWFSEHDALSQTPDGRLVVERGVTETFYPGRVRRKRPVWTHKVSDPGLLKLFDELYKALAADLLIVSSICARTLFDAASTLKVGDAGNFKQKIDALVERGMMSAADKEAVEAMTDAGNASAHRGYEPSFEQLMHIVDIVEGFIERQFYYPEIAQSLRLATPPRQGRPGSRNGK</sequence>
<dbReference type="Proteomes" id="UP000027180">
    <property type="component" value="Plasmid pRetIE4771b"/>
</dbReference>
<geneLocation type="plasmid" evidence="2 3">
    <name>pRetIE4771b</name>
</geneLocation>
<gene>
    <name evidence="2" type="ORF">IE4771_PB00283</name>
</gene>
<evidence type="ECO:0000259" key="1">
    <source>
        <dbReference type="Pfam" id="PF13643"/>
    </source>
</evidence>
<dbReference type="Pfam" id="PF13643">
    <property type="entry name" value="DUF4145"/>
    <property type="match status" value="1"/>
</dbReference>
<dbReference type="InterPro" id="IPR025285">
    <property type="entry name" value="DUF4145"/>
</dbReference>
<dbReference type="EMBL" id="CP006988">
    <property type="protein sequence ID" value="AIC30011.1"/>
    <property type="molecule type" value="Genomic_DNA"/>
</dbReference>